<dbReference type="Pfam" id="PF07729">
    <property type="entry name" value="FCD"/>
    <property type="match status" value="1"/>
</dbReference>
<dbReference type="PRINTS" id="PR00035">
    <property type="entry name" value="HTHGNTR"/>
</dbReference>
<dbReference type="InterPro" id="IPR011711">
    <property type="entry name" value="GntR_C"/>
</dbReference>
<dbReference type="Pfam" id="PF00392">
    <property type="entry name" value="GntR"/>
    <property type="match status" value="1"/>
</dbReference>
<evidence type="ECO:0000256" key="2">
    <source>
        <dbReference type="ARBA" id="ARBA00023125"/>
    </source>
</evidence>
<dbReference type="PROSITE" id="PS50949">
    <property type="entry name" value="HTH_GNTR"/>
    <property type="match status" value="1"/>
</dbReference>
<evidence type="ECO:0000313" key="6">
    <source>
        <dbReference type="Proteomes" id="UP000464013"/>
    </source>
</evidence>
<gene>
    <name evidence="5" type="ORF">EKK97_12630</name>
</gene>
<dbReference type="SMART" id="SM00895">
    <property type="entry name" value="FCD"/>
    <property type="match status" value="1"/>
</dbReference>
<dbReference type="InterPro" id="IPR008920">
    <property type="entry name" value="TF_FadR/GntR_C"/>
</dbReference>
<dbReference type="KEGG" id="htx:EKK97_12630"/>
<dbReference type="PANTHER" id="PTHR43537">
    <property type="entry name" value="TRANSCRIPTIONAL REGULATOR, GNTR FAMILY"/>
    <property type="match status" value="1"/>
</dbReference>
<dbReference type="SUPFAM" id="SSF48008">
    <property type="entry name" value="GntR ligand-binding domain-like"/>
    <property type="match status" value="1"/>
</dbReference>
<sequence>MSLKRQLTTQAIPTEPFGGSIERSSVAMQLLERIKGALIRGELKPGDFLPSESELTHSLGIGKSSVREAIKMLQAIGIVEVRRGQGTVIRREPGDPIVDPMAFGMILARGMTRDVLEFRRMFEPAYTLQAMSNATPEDHARIRQAIDDMEAAIANGEQTARHDVAFHRAILHATHNPMTIRVGETLLQLIEAALETSMQTLPDVALKDHKAIYQAFAKGDREGVQAAIQVSSKSWETNLTYVDEGAGG</sequence>
<dbReference type="RefSeq" id="WP_159552335.1">
    <property type="nucleotide sequence ID" value="NZ_CP035042.1"/>
</dbReference>
<keyword evidence="2" id="KW-0238">DNA-binding</keyword>
<proteinExistence type="predicted"/>
<evidence type="ECO:0000313" key="5">
    <source>
        <dbReference type="EMBL" id="QHC50266.1"/>
    </source>
</evidence>
<dbReference type="Gene3D" id="1.20.120.530">
    <property type="entry name" value="GntR ligand-binding domain-like"/>
    <property type="match status" value="1"/>
</dbReference>
<evidence type="ECO:0000256" key="3">
    <source>
        <dbReference type="ARBA" id="ARBA00023163"/>
    </source>
</evidence>
<keyword evidence="6" id="KW-1185">Reference proteome</keyword>
<reference evidence="5 6" key="1">
    <citation type="submission" date="2019-01" db="EMBL/GenBank/DDBJ databases">
        <title>Complete genome of a denitifying bacterium Halomons sp. BC-M4-5.</title>
        <authorList>
            <person name="Wang L."/>
            <person name="Shao Z."/>
        </authorList>
    </citation>
    <scope>NUCLEOTIDE SEQUENCE [LARGE SCALE GENOMIC DNA]</scope>
    <source>
        <strain evidence="5 6">BC-M4-5</strain>
    </source>
</reference>
<feature type="domain" description="HTH gntR-type" evidence="4">
    <location>
        <begin position="24"/>
        <end position="92"/>
    </location>
</feature>
<dbReference type="CDD" id="cd07377">
    <property type="entry name" value="WHTH_GntR"/>
    <property type="match status" value="1"/>
</dbReference>
<dbReference type="GO" id="GO:0003700">
    <property type="term" value="F:DNA-binding transcription factor activity"/>
    <property type="evidence" value="ECO:0007669"/>
    <property type="project" value="InterPro"/>
</dbReference>
<dbReference type="GO" id="GO:0003677">
    <property type="term" value="F:DNA binding"/>
    <property type="evidence" value="ECO:0007669"/>
    <property type="project" value="UniProtKB-KW"/>
</dbReference>
<dbReference type="InterPro" id="IPR036388">
    <property type="entry name" value="WH-like_DNA-bd_sf"/>
</dbReference>
<organism evidence="5 6">
    <name type="scientific">Billgrantia tianxiuensis</name>
    <dbReference type="NCBI Taxonomy" id="2497861"/>
    <lineage>
        <taxon>Bacteria</taxon>
        <taxon>Pseudomonadati</taxon>
        <taxon>Pseudomonadota</taxon>
        <taxon>Gammaproteobacteria</taxon>
        <taxon>Oceanospirillales</taxon>
        <taxon>Halomonadaceae</taxon>
        <taxon>Billgrantia</taxon>
    </lineage>
</organism>
<dbReference type="InterPro" id="IPR036390">
    <property type="entry name" value="WH_DNA-bd_sf"/>
</dbReference>
<dbReference type="EMBL" id="CP035042">
    <property type="protein sequence ID" value="QHC50266.1"/>
    <property type="molecule type" value="Genomic_DNA"/>
</dbReference>
<dbReference type="Gene3D" id="1.10.10.10">
    <property type="entry name" value="Winged helix-like DNA-binding domain superfamily/Winged helix DNA-binding domain"/>
    <property type="match status" value="1"/>
</dbReference>
<accession>A0A6I6SNV1</accession>
<dbReference type="SMART" id="SM00345">
    <property type="entry name" value="HTH_GNTR"/>
    <property type="match status" value="1"/>
</dbReference>
<evidence type="ECO:0000256" key="1">
    <source>
        <dbReference type="ARBA" id="ARBA00023015"/>
    </source>
</evidence>
<keyword evidence="3" id="KW-0804">Transcription</keyword>
<evidence type="ECO:0000259" key="4">
    <source>
        <dbReference type="PROSITE" id="PS50949"/>
    </source>
</evidence>
<name>A0A6I6SNV1_9GAMM</name>
<dbReference type="SUPFAM" id="SSF46785">
    <property type="entry name" value="Winged helix' DNA-binding domain"/>
    <property type="match status" value="1"/>
</dbReference>
<keyword evidence="1" id="KW-0805">Transcription regulation</keyword>
<dbReference type="OrthoDB" id="1040417at2"/>
<dbReference type="PANTHER" id="PTHR43537:SF5">
    <property type="entry name" value="UXU OPERON TRANSCRIPTIONAL REGULATOR"/>
    <property type="match status" value="1"/>
</dbReference>
<dbReference type="AlphaFoldDB" id="A0A6I6SNV1"/>
<dbReference type="InterPro" id="IPR000524">
    <property type="entry name" value="Tscrpt_reg_HTH_GntR"/>
</dbReference>
<protein>
    <submittedName>
        <fullName evidence="5">FadR family transcriptional regulator</fullName>
    </submittedName>
</protein>
<dbReference type="Proteomes" id="UP000464013">
    <property type="component" value="Chromosome"/>
</dbReference>